<name>A0A7L9TZM3_9BURK</name>
<evidence type="ECO:0000256" key="1">
    <source>
        <dbReference type="SAM" id="Phobius"/>
    </source>
</evidence>
<gene>
    <name evidence="2" type="ORF">LPB04_14215</name>
</gene>
<sequence length="348" mass="36038">MTNYPAAAWVLLGAVTLLVLVLPFVPCWNEWRRPTDLAALVIARDEVNNVRYFADAFRKHVNEACAGAGPVMDTTVRILRASTPAEAFPWSAAQRAVMVDGSLHVSGTLACPSPVYAGGDAVLPSGAHLPALLCTGNAALGPETRISEWAHADGILSLGAGGVVLHRLTAGVALMLDKGSGFCRIHAPVIHFGISEDACATPLARPPGPPPPPDLSALTPCGPKRYRAKGDVLLPAGRYLEGTLLAGGTIRLAEDALVYGSVKAHRHVRLQRGAQVHGALVCGGDIEIGPDCWVGGPIVCEGDVRLASGSRIGTKAIPTTLAAARVLAETGAVAHGTVWARKAGVVTA</sequence>
<dbReference type="AlphaFoldDB" id="A0A7L9TZM3"/>
<keyword evidence="1" id="KW-0812">Transmembrane</keyword>
<evidence type="ECO:0008006" key="4">
    <source>
        <dbReference type="Google" id="ProtNLM"/>
    </source>
</evidence>
<keyword evidence="1" id="KW-0472">Membrane</keyword>
<dbReference type="InterPro" id="IPR011004">
    <property type="entry name" value="Trimer_LpxA-like_sf"/>
</dbReference>
<evidence type="ECO:0000313" key="2">
    <source>
        <dbReference type="EMBL" id="QOL48148.1"/>
    </source>
</evidence>
<keyword evidence="1" id="KW-1133">Transmembrane helix</keyword>
<reference evidence="2 3" key="1">
    <citation type="submission" date="2020-10" db="EMBL/GenBank/DDBJ databases">
        <title>Genome sequencing of Massilia sp. LPB0304.</title>
        <authorList>
            <person name="Kim J."/>
        </authorList>
    </citation>
    <scope>NUCLEOTIDE SEQUENCE [LARGE SCALE GENOMIC DNA]</scope>
    <source>
        <strain evidence="2 3">LPB0304</strain>
    </source>
</reference>
<dbReference type="KEGG" id="mlir:LPB04_14215"/>
<evidence type="ECO:0000313" key="3">
    <source>
        <dbReference type="Proteomes" id="UP000593875"/>
    </source>
</evidence>
<dbReference type="EMBL" id="CP062941">
    <property type="protein sequence ID" value="QOL48148.1"/>
    <property type="molecule type" value="Genomic_DNA"/>
</dbReference>
<accession>A0A7L9TZM3</accession>
<dbReference type="Gene3D" id="2.160.10.10">
    <property type="entry name" value="Hexapeptide repeat proteins"/>
    <property type="match status" value="1"/>
</dbReference>
<dbReference type="SUPFAM" id="SSF51161">
    <property type="entry name" value="Trimeric LpxA-like enzymes"/>
    <property type="match status" value="1"/>
</dbReference>
<proteinExistence type="predicted"/>
<feature type="transmembrane region" description="Helical" evidence="1">
    <location>
        <begin position="6"/>
        <end position="25"/>
    </location>
</feature>
<protein>
    <recommendedName>
        <fullName evidence="4">Polymer-forming cytoskeletal protein</fullName>
    </recommendedName>
</protein>
<dbReference type="Proteomes" id="UP000593875">
    <property type="component" value="Chromosome"/>
</dbReference>
<organism evidence="2 3">
    <name type="scientific">Massilia litorea</name>
    <dbReference type="NCBI Taxonomy" id="2769491"/>
    <lineage>
        <taxon>Bacteria</taxon>
        <taxon>Pseudomonadati</taxon>
        <taxon>Pseudomonadota</taxon>
        <taxon>Betaproteobacteria</taxon>
        <taxon>Burkholderiales</taxon>
        <taxon>Oxalobacteraceae</taxon>
        <taxon>Telluria group</taxon>
        <taxon>Massilia</taxon>
    </lineage>
</organism>
<dbReference type="RefSeq" id="WP_193685194.1">
    <property type="nucleotide sequence ID" value="NZ_CP062941.1"/>
</dbReference>
<keyword evidence="3" id="KW-1185">Reference proteome</keyword>